<dbReference type="InterPro" id="IPR027417">
    <property type="entry name" value="P-loop_NTPase"/>
</dbReference>
<organism evidence="6 8">
    <name type="scientific">Agathobacter rectalis</name>
    <dbReference type="NCBI Taxonomy" id="39491"/>
    <lineage>
        <taxon>Bacteria</taxon>
        <taxon>Bacillati</taxon>
        <taxon>Bacillota</taxon>
        <taxon>Clostridia</taxon>
        <taxon>Lachnospirales</taxon>
        <taxon>Lachnospiraceae</taxon>
        <taxon>Agathobacter</taxon>
    </lineage>
</organism>
<evidence type="ECO:0000259" key="5">
    <source>
        <dbReference type="PROSITE" id="PS50893"/>
    </source>
</evidence>
<evidence type="ECO:0000313" key="7">
    <source>
        <dbReference type="EMBL" id="TYL59464.1"/>
    </source>
</evidence>
<dbReference type="GO" id="GO:0005524">
    <property type="term" value="F:ATP binding"/>
    <property type="evidence" value="ECO:0007669"/>
    <property type="project" value="UniProtKB-KW"/>
</dbReference>
<dbReference type="Pfam" id="PF00005">
    <property type="entry name" value="ABC_tran"/>
    <property type="match status" value="1"/>
</dbReference>
<dbReference type="CDD" id="cd03230">
    <property type="entry name" value="ABC_DR_subfamily_A"/>
    <property type="match status" value="1"/>
</dbReference>
<evidence type="ECO:0000256" key="4">
    <source>
        <dbReference type="ARBA" id="ARBA00022840"/>
    </source>
</evidence>
<keyword evidence="2" id="KW-0813">Transport</keyword>
<evidence type="ECO:0000313" key="9">
    <source>
        <dbReference type="Proteomes" id="UP000324327"/>
    </source>
</evidence>
<dbReference type="InterPro" id="IPR003593">
    <property type="entry name" value="AAA+_ATPase"/>
</dbReference>
<reference evidence="7 9" key="3">
    <citation type="submission" date="2019-09" db="EMBL/GenBank/DDBJ databases">
        <title>Strain-level analysis of Eubacterium rectale using genomes from metagenomes.</title>
        <authorList>
            <person name="Karcher N."/>
            <person name="Segata N."/>
        </authorList>
    </citation>
    <scope>NUCLEOTIDE SEQUENCE [LARGE SCALE GENOMIC DNA]</scope>
    <source>
        <strain evidence="7 9">T3WBe13</strain>
    </source>
</reference>
<evidence type="ECO:0000313" key="8">
    <source>
        <dbReference type="Proteomes" id="UP000095602"/>
    </source>
</evidence>
<dbReference type="SMART" id="SM00382">
    <property type="entry name" value="AAA"/>
    <property type="match status" value="1"/>
</dbReference>
<dbReference type="PANTHER" id="PTHR42711:SF5">
    <property type="entry name" value="ABC TRANSPORTER ATP-BINDING PROTEIN NATA"/>
    <property type="match status" value="1"/>
</dbReference>
<dbReference type="Proteomes" id="UP000324327">
    <property type="component" value="Unassembled WGS sequence"/>
</dbReference>
<dbReference type="AlphaFoldDB" id="A0A174I5N3"/>
<dbReference type="RefSeq" id="WP_055273039.1">
    <property type="nucleotide sequence ID" value="NZ_AP031452.1"/>
</dbReference>
<proteinExistence type="inferred from homology"/>
<evidence type="ECO:0000313" key="6">
    <source>
        <dbReference type="EMBL" id="CUO82484.1"/>
    </source>
</evidence>
<reference evidence="7 9" key="2">
    <citation type="submission" date="2019-08" db="EMBL/GenBank/DDBJ databases">
        <authorList>
            <person name="Duncan S."/>
            <person name="Walker A."/>
        </authorList>
    </citation>
    <scope>NUCLEOTIDE SEQUENCE [LARGE SCALE GENOMIC DNA]</scope>
    <source>
        <strain evidence="7 9">T3WBe13</strain>
    </source>
</reference>
<dbReference type="Proteomes" id="UP000095602">
    <property type="component" value="Unassembled WGS sequence"/>
</dbReference>
<dbReference type="Gene3D" id="3.40.50.300">
    <property type="entry name" value="P-loop containing nucleotide triphosphate hydrolases"/>
    <property type="match status" value="1"/>
</dbReference>
<protein>
    <submittedName>
        <fullName evidence="7">ABC transporter ATP-binding protein</fullName>
    </submittedName>
</protein>
<dbReference type="SUPFAM" id="SSF52540">
    <property type="entry name" value="P-loop containing nucleoside triphosphate hydrolases"/>
    <property type="match status" value="1"/>
</dbReference>
<dbReference type="InterPro" id="IPR017871">
    <property type="entry name" value="ABC_transporter-like_CS"/>
</dbReference>
<feature type="domain" description="ABC transporter" evidence="5">
    <location>
        <begin position="1"/>
        <end position="222"/>
    </location>
</feature>
<keyword evidence="4 6" id="KW-0067">ATP-binding</keyword>
<dbReference type="PROSITE" id="PS50893">
    <property type="entry name" value="ABC_TRANSPORTER_2"/>
    <property type="match status" value="1"/>
</dbReference>
<gene>
    <name evidence="6" type="primary">ybhF_4</name>
    <name evidence="6" type="ORF">ERS852497_00953</name>
    <name evidence="7" type="ORF">FYL31_07860</name>
</gene>
<dbReference type="EMBL" id="VSTF01000007">
    <property type="protein sequence ID" value="TYL59464.1"/>
    <property type="molecule type" value="Genomic_DNA"/>
</dbReference>
<name>A0A174I5N3_9FIRM</name>
<dbReference type="GO" id="GO:0016887">
    <property type="term" value="F:ATP hydrolysis activity"/>
    <property type="evidence" value="ECO:0007669"/>
    <property type="project" value="InterPro"/>
</dbReference>
<comment type="similarity">
    <text evidence="1">Belongs to the ABC transporter superfamily.</text>
</comment>
<dbReference type="EMBL" id="CZAJ01000006">
    <property type="protein sequence ID" value="CUO82484.1"/>
    <property type="molecule type" value="Genomic_DNA"/>
</dbReference>
<keyword evidence="3" id="KW-0547">Nucleotide-binding</keyword>
<evidence type="ECO:0000256" key="1">
    <source>
        <dbReference type="ARBA" id="ARBA00005417"/>
    </source>
</evidence>
<reference evidence="6 8" key="1">
    <citation type="submission" date="2015-09" db="EMBL/GenBank/DDBJ databases">
        <authorList>
            <consortium name="Pathogen Informatics"/>
        </authorList>
    </citation>
    <scope>NUCLEOTIDE SEQUENCE [LARGE SCALE GENOMIC DNA]</scope>
    <source>
        <strain evidence="6 8">2789STDY5834884</strain>
    </source>
</reference>
<evidence type="ECO:0000256" key="2">
    <source>
        <dbReference type="ARBA" id="ARBA00022448"/>
    </source>
</evidence>
<dbReference type="PROSITE" id="PS00211">
    <property type="entry name" value="ABC_TRANSPORTER_1"/>
    <property type="match status" value="1"/>
</dbReference>
<dbReference type="InterPro" id="IPR050763">
    <property type="entry name" value="ABC_transporter_ATP-binding"/>
</dbReference>
<dbReference type="InterPro" id="IPR003439">
    <property type="entry name" value="ABC_transporter-like_ATP-bd"/>
</dbReference>
<dbReference type="PANTHER" id="PTHR42711">
    <property type="entry name" value="ABC TRANSPORTER ATP-BINDING PROTEIN"/>
    <property type="match status" value="1"/>
</dbReference>
<accession>A0A174I5N3</accession>
<evidence type="ECO:0000256" key="3">
    <source>
        <dbReference type="ARBA" id="ARBA00022741"/>
    </source>
</evidence>
<sequence>MRVNNLKKDFKDVEALKGISFEFEAPSFVGVIGHNGSGKTTMLEILMGIQTATSGTVDYSNEFELKDMKENIGVILQSNAFYSNMKVIELLRLFKSYYKDTFEINYLMDKLKITDYQNKYYDKLSGGMKQKVNLALAFINKPKVVFLDEPTTGLDPRARHDFWTVLKELCNDTLLFLSSHYMEEVQKYCDKIVYLKDGELLYAGALDKFFEQQESKDLSEIYLRISGGKDDGDVD</sequence>